<gene>
    <name evidence="4" type="ORF">C8N44_11889</name>
</gene>
<comment type="caution">
    <text evidence="4">The sequence shown here is derived from an EMBL/GenBank/DDBJ whole genome shotgun (WGS) entry which is preliminary data.</text>
</comment>
<evidence type="ECO:0000256" key="1">
    <source>
        <dbReference type="ARBA" id="ARBA00004613"/>
    </source>
</evidence>
<dbReference type="GO" id="GO:0006979">
    <property type="term" value="P:response to oxidative stress"/>
    <property type="evidence" value="ECO:0007669"/>
    <property type="project" value="InterPro"/>
</dbReference>
<dbReference type="EMBL" id="QBKN01000018">
    <property type="protein sequence ID" value="PTX46113.1"/>
    <property type="molecule type" value="Genomic_DNA"/>
</dbReference>
<keyword evidence="4" id="KW-0575">Peroxidase</keyword>
<dbReference type="InterPro" id="IPR010255">
    <property type="entry name" value="Haem_peroxidase_sf"/>
</dbReference>
<accession>A0A2T6AQM0</accession>
<dbReference type="GO" id="GO:0005576">
    <property type="term" value="C:extracellular region"/>
    <property type="evidence" value="ECO:0007669"/>
    <property type="project" value="UniProtKB-SubCell"/>
</dbReference>
<dbReference type="Pfam" id="PF03098">
    <property type="entry name" value="An_peroxidase"/>
    <property type="match status" value="1"/>
</dbReference>
<dbReference type="PANTHER" id="PTHR11475:SF4">
    <property type="entry name" value="CHORION PEROXIDASE"/>
    <property type="match status" value="1"/>
</dbReference>
<evidence type="ECO:0000313" key="4">
    <source>
        <dbReference type="EMBL" id="PTX46113.1"/>
    </source>
</evidence>
<dbReference type="PANTHER" id="PTHR11475">
    <property type="entry name" value="OXIDASE/PEROXIDASE"/>
    <property type="match status" value="1"/>
</dbReference>
<dbReference type="OrthoDB" id="105077at2"/>
<evidence type="ECO:0000313" key="5">
    <source>
        <dbReference type="Proteomes" id="UP000244069"/>
    </source>
</evidence>
<evidence type="ECO:0000256" key="3">
    <source>
        <dbReference type="ARBA" id="ARBA00023180"/>
    </source>
</evidence>
<proteinExistence type="predicted"/>
<dbReference type="Proteomes" id="UP000244069">
    <property type="component" value="Unassembled WGS sequence"/>
</dbReference>
<name>A0A2T6AQM0_9RHOB</name>
<dbReference type="SUPFAM" id="SSF48113">
    <property type="entry name" value="Heme-dependent peroxidases"/>
    <property type="match status" value="1"/>
</dbReference>
<dbReference type="GO" id="GO:0004601">
    <property type="term" value="F:peroxidase activity"/>
    <property type="evidence" value="ECO:0007669"/>
    <property type="project" value="UniProtKB-KW"/>
</dbReference>
<dbReference type="InterPro" id="IPR019791">
    <property type="entry name" value="Haem_peroxidase_animal"/>
</dbReference>
<keyword evidence="3" id="KW-0325">Glycoprotein</keyword>
<reference evidence="4 5" key="1">
    <citation type="submission" date="2018-04" db="EMBL/GenBank/DDBJ databases">
        <title>Genomic Encyclopedia of Archaeal and Bacterial Type Strains, Phase II (KMG-II): from individual species to whole genera.</title>
        <authorList>
            <person name="Goeker M."/>
        </authorList>
    </citation>
    <scope>NUCLEOTIDE SEQUENCE [LARGE SCALE GENOMIC DNA]</scope>
    <source>
        <strain evidence="4 5">DSM 29329</strain>
    </source>
</reference>
<comment type="subcellular location">
    <subcellularLocation>
        <location evidence="1">Secreted</location>
    </subcellularLocation>
</comment>
<dbReference type="GO" id="GO:0020037">
    <property type="term" value="F:heme binding"/>
    <property type="evidence" value="ECO:0007669"/>
    <property type="project" value="InterPro"/>
</dbReference>
<dbReference type="AlphaFoldDB" id="A0A2T6AQM0"/>
<keyword evidence="4" id="KW-0560">Oxidoreductase</keyword>
<sequence length="502" mass="55370">MTKMPHGMSRYDTLLKEALHNCDMAAAPALPQVFGYLLGRNPITGNLDHAEIVEAFIALVDGMQTSALTPGPAEAGQTFFGQFIDHDITLDATSQLGTHTDPATIRNVRTPNLDLDCVYGDGPEASPHLYAQSPDQEGFLLFGREGSPNDLPRNDKGRALIGDPRNDENILVSQIQGAFIKLHNILMSKVVDDAALRDAVFHCAEDGVRSEVWHRMLPEGLERFEKVRRFIRLHYQWLVLHDFLPAFVDQACIDLALRTDPFGADAPIMPAEFSVAAYRFGHATVQPTYDINGHKKAAQLFALHGFGPRGPEWDMDMSLFFGTHAQKALPVGPKMAKTLFALPDNVAHGDADWNGVTIDEVHAKKLGLRNILRDRTTIQLPSGQQVSRHLGLPELPAPTVLADRHITKTPLWFYCLQEAAERGEGRLTGVGGTIVASVFARLLKLDRESVLHLHGFRPWGGFGPRFSCAAMMEYVDDNAHAIHDAKELYCGPATTREAEPAE</sequence>
<dbReference type="InterPro" id="IPR037120">
    <property type="entry name" value="Haem_peroxidase_sf_animal"/>
</dbReference>
<dbReference type="Gene3D" id="1.10.640.10">
    <property type="entry name" value="Haem peroxidase domain superfamily, animal type"/>
    <property type="match status" value="1"/>
</dbReference>
<dbReference type="RefSeq" id="WP_107977493.1">
    <property type="nucleotide sequence ID" value="NZ_BMEZ01000019.1"/>
</dbReference>
<protein>
    <submittedName>
        <fullName evidence="4">Heme peroxidase</fullName>
    </submittedName>
</protein>
<keyword evidence="2" id="KW-0964">Secreted</keyword>
<keyword evidence="5" id="KW-1185">Reference proteome</keyword>
<evidence type="ECO:0000256" key="2">
    <source>
        <dbReference type="ARBA" id="ARBA00022525"/>
    </source>
</evidence>
<organism evidence="4 5">
    <name type="scientific">Allosediminivita pacifica</name>
    <dbReference type="NCBI Taxonomy" id="1267769"/>
    <lineage>
        <taxon>Bacteria</taxon>
        <taxon>Pseudomonadati</taxon>
        <taxon>Pseudomonadota</taxon>
        <taxon>Alphaproteobacteria</taxon>
        <taxon>Rhodobacterales</taxon>
        <taxon>Paracoccaceae</taxon>
        <taxon>Allosediminivita</taxon>
    </lineage>
</organism>